<dbReference type="AlphaFoldDB" id="A0AB34CNN6"/>
<comment type="caution">
    <text evidence="1">The sequence shown here is derived from an EMBL/GenBank/DDBJ whole genome shotgun (WGS) entry which is preliminary data.</text>
</comment>
<dbReference type="EMBL" id="VWVM01000001">
    <property type="protein sequence ID" value="KAA6128978.1"/>
    <property type="molecule type" value="Genomic_DNA"/>
</dbReference>
<name>A0AB34CNN6_9GAMM</name>
<keyword evidence="2" id="KW-1185">Reference proteome</keyword>
<evidence type="ECO:0000313" key="2">
    <source>
        <dbReference type="Proteomes" id="UP000324255"/>
    </source>
</evidence>
<organism evidence="1 2">
    <name type="scientific">Candidatus Pantoea gossypiicola</name>
    <dbReference type="NCBI Taxonomy" id="2608008"/>
    <lineage>
        <taxon>Bacteria</taxon>
        <taxon>Pseudomonadati</taxon>
        <taxon>Pseudomonadota</taxon>
        <taxon>Gammaproteobacteria</taxon>
        <taxon>Enterobacterales</taxon>
        <taxon>Erwiniaceae</taxon>
        <taxon>Pantoea</taxon>
    </lineage>
</organism>
<sequence>MMNLSETLIIFLKDDGISLQTLDGQSAGYWPNGNLRIFAGQNRQAFPARIVLHDERSDISSNEK</sequence>
<evidence type="ECO:0000313" key="1">
    <source>
        <dbReference type="EMBL" id="KAA6128978.1"/>
    </source>
</evidence>
<dbReference type="RefSeq" id="WP_150019209.1">
    <property type="nucleotide sequence ID" value="NZ_VWVM01000001.1"/>
</dbReference>
<proteinExistence type="predicted"/>
<gene>
    <name evidence="1" type="ORF">F3I20_01365</name>
</gene>
<reference evidence="1 2" key="1">
    <citation type="submission" date="2019-09" db="EMBL/GenBank/DDBJ databases">
        <title>Genomic diversity of phyloplane-associated Pantoea species in Pakistan cotton crop.</title>
        <authorList>
            <person name="Tufail M.R."/>
            <person name="Cook D.R."/>
        </authorList>
    </citation>
    <scope>NUCLEOTIDE SEQUENCE [LARGE SCALE GENOMIC DNA]</scope>
    <source>
        <strain evidence="1 2">B_8</strain>
    </source>
</reference>
<accession>A0AB34CNN6</accession>
<protein>
    <submittedName>
        <fullName evidence="1">Uncharacterized protein</fullName>
    </submittedName>
</protein>
<dbReference type="Proteomes" id="UP000324255">
    <property type="component" value="Unassembled WGS sequence"/>
</dbReference>